<dbReference type="GO" id="GO:0032259">
    <property type="term" value="P:methylation"/>
    <property type="evidence" value="ECO:0007669"/>
    <property type="project" value="UniProtKB-KW"/>
</dbReference>
<proteinExistence type="predicted"/>
<dbReference type="RefSeq" id="WP_073037423.1">
    <property type="nucleotide sequence ID" value="NZ_FQVB01000007.1"/>
</dbReference>
<evidence type="ECO:0000313" key="3">
    <source>
        <dbReference type="Proteomes" id="UP000184076"/>
    </source>
</evidence>
<dbReference type="SUPFAM" id="SSF53335">
    <property type="entry name" value="S-adenosyl-L-methionine-dependent methyltransferases"/>
    <property type="match status" value="1"/>
</dbReference>
<organism evidence="2 3">
    <name type="scientific">Desulfacinum infernum DSM 9756</name>
    <dbReference type="NCBI Taxonomy" id="1121391"/>
    <lineage>
        <taxon>Bacteria</taxon>
        <taxon>Pseudomonadati</taxon>
        <taxon>Thermodesulfobacteriota</taxon>
        <taxon>Syntrophobacteria</taxon>
        <taxon>Syntrophobacterales</taxon>
        <taxon>Syntrophobacteraceae</taxon>
        <taxon>Desulfacinum</taxon>
    </lineage>
</organism>
<sequence length="209" mass="23520">MDPKDRVRWICSSKDMEELCRRYDAWADRYDEDLIQAHGYRGPQKAVSALMEFVADRNARILDAGAGTGLVGELLHQEGYRHLVGIDLAQGMLRVASEKAVYGSLLRMALGESLAFPDSHFDAVISVGVFTQGHAPPKAFDELVRITRPRGVLVFTLRCETYAQMGFKEKFQELEQAGLWKLEGASEPFPSTPRSDPHTCVQVWAFRRC</sequence>
<protein>
    <submittedName>
        <fullName evidence="2">Methyltransferase domain-containing protein</fullName>
    </submittedName>
</protein>
<keyword evidence="2" id="KW-0808">Transferase</keyword>
<dbReference type="Gene3D" id="3.40.50.150">
    <property type="entry name" value="Vaccinia Virus protein VP39"/>
    <property type="match status" value="1"/>
</dbReference>
<dbReference type="AlphaFoldDB" id="A0A1M4WJY9"/>
<dbReference type="Pfam" id="PF08241">
    <property type="entry name" value="Methyltransf_11"/>
    <property type="match status" value="1"/>
</dbReference>
<dbReference type="STRING" id="1121391.SAMN02745206_00883"/>
<evidence type="ECO:0000259" key="1">
    <source>
        <dbReference type="Pfam" id="PF08241"/>
    </source>
</evidence>
<dbReference type="PANTHER" id="PTHR43591">
    <property type="entry name" value="METHYLTRANSFERASE"/>
    <property type="match status" value="1"/>
</dbReference>
<reference evidence="3" key="1">
    <citation type="submission" date="2016-11" db="EMBL/GenBank/DDBJ databases">
        <authorList>
            <person name="Varghese N."/>
            <person name="Submissions S."/>
        </authorList>
    </citation>
    <scope>NUCLEOTIDE SEQUENCE [LARGE SCALE GENOMIC DNA]</scope>
    <source>
        <strain evidence="3">DSM 9756</strain>
    </source>
</reference>
<dbReference type="InterPro" id="IPR029063">
    <property type="entry name" value="SAM-dependent_MTases_sf"/>
</dbReference>
<dbReference type="InterPro" id="IPR013216">
    <property type="entry name" value="Methyltransf_11"/>
</dbReference>
<dbReference type="EMBL" id="FQVB01000007">
    <property type="protein sequence ID" value="SHE81302.1"/>
    <property type="molecule type" value="Genomic_DNA"/>
</dbReference>
<dbReference type="CDD" id="cd02440">
    <property type="entry name" value="AdoMet_MTases"/>
    <property type="match status" value="1"/>
</dbReference>
<name>A0A1M4WJY9_9BACT</name>
<dbReference type="GO" id="GO:0008757">
    <property type="term" value="F:S-adenosylmethionine-dependent methyltransferase activity"/>
    <property type="evidence" value="ECO:0007669"/>
    <property type="project" value="InterPro"/>
</dbReference>
<gene>
    <name evidence="2" type="ORF">SAMN02745206_00883</name>
</gene>
<evidence type="ECO:0000313" key="2">
    <source>
        <dbReference type="EMBL" id="SHE81302.1"/>
    </source>
</evidence>
<dbReference type="PANTHER" id="PTHR43591:SF110">
    <property type="entry name" value="RHODANESE DOMAIN-CONTAINING PROTEIN"/>
    <property type="match status" value="1"/>
</dbReference>
<feature type="domain" description="Methyltransferase type 11" evidence="1">
    <location>
        <begin position="62"/>
        <end position="155"/>
    </location>
</feature>
<keyword evidence="2" id="KW-0489">Methyltransferase</keyword>
<keyword evidence="3" id="KW-1185">Reference proteome</keyword>
<accession>A0A1M4WJY9</accession>
<dbReference type="Proteomes" id="UP000184076">
    <property type="component" value="Unassembled WGS sequence"/>
</dbReference>